<dbReference type="SUPFAM" id="SSF161111">
    <property type="entry name" value="Cation efflux protein transmembrane domain-like"/>
    <property type="match status" value="1"/>
</dbReference>
<evidence type="ECO:0000256" key="6">
    <source>
        <dbReference type="ARBA" id="ARBA00022906"/>
    </source>
</evidence>
<evidence type="ECO:0000256" key="8">
    <source>
        <dbReference type="ARBA" id="ARBA00023136"/>
    </source>
</evidence>
<feature type="transmembrane region" description="Helical" evidence="9">
    <location>
        <begin position="26"/>
        <end position="48"/>
    </location>
</feature>
<dbReference type="EMBL" id="JBBDHC010000014">
    <property type="protein sequence ID" value="MEJ1250038.1"/>
    <property type="molecule type" value="Genomic_DNA"/>
</dbReference>
<evidence type="ECO:0000256" key="5">
    <source>
        <dbReference type="ARBA" id="ARBA00022692"/>
    </source>
</evidence>
<evidence type="ECO:0000256" key="7">
    <source>
        <dbReference type="ARBA" id="ARBA00022989"/>
    </source>
</evidence>
<evidence type="ECO:0000259" key="11">
    <source>
        <dbReference type="Pfam" id="PF16916"/>
    </source>
</evidence>
<keyword evidence="6" id="KW-0406">Ion transport</keyword>
<dbReference type="GO" id="GO:0015086">
    <property type="term" value="F:cadmium ion transmembrane transporter activity"/>
    <property type="evidence" value="ECO:0007669"/>
    <property type="project" value="TreeGrafter"/>
</dbReference>
<dbReference type="AlphaFoldDB" id="A0AAW9R8B2"/>
<dbReference type="InterPro" id="IPR050291">
    <property type="entry name" value="CDF_Transporter"/>
</dbReference>
<dbReference type="Proteomes" id="UP001364472">
    <property type="component" value="Unassembled WGS sequence"/>
</dbReference>
<dbReference type="InterPro" id="IPR002524">
    <property type="entry name" value="Cation_efflux"/>
</dbReference>
<dbReference type="GO" id="GO:0015341">
    <property type="term" value="F:zinc efflux antiporter activity"/>
    <property type="evidence" value="ECO:0007669"/>
    <property type="project" value="TreeGrafter"/>
</dbReference>
<evidence type="ECO:0000256" key="3">
    <source>
        <dbReference type="ARBA" id="ARBA00022448"/>
    </source>
</evidence>
<dbReference type="Pfam" id="PF01545">
    <property type="entry name" value="Cation_efflux"/>
    <property type="match status" value="1"/>
</dbReference>
<dbReference type="SUPFAM" id="SSF160240">
    <property type="entry name" value="Cation efflux protein cytoplasmic domain-like"/>
    <property type="match status" value="1"/>
</dbReference>
<feature type="transmembrane region" description="Helical" evidence="9">
    <location>
        <begin position="68"/>
        <end position="87"/>
    </location>
</feature>
<evidence type="ECO:0000259" key="10">
    <source>
        <dbReference type="Pfam" id="PF01545"/>
    </source>
</evidence>
<dbReference type="PANTHER" id="PTHR43840">
    <property type="entry name" value="MITOCHONDRIAL METAL TRANSPORTER 1-RELATED"/>
    <property type="match status" value="1"/>
</dbReference>
<keyword evidence="5 9" id="KW-0812">Transmembrane</keyword>
<evidence type="ECO:0000256" key="9">
    <source>
        <dbReference type="SAM" id="Phobius"/>
    </source>
</evidence>
<dbReference type="GO" id="GO:0005886">
    <property type="term" value="C:plasma membrane"/>
    <property type="evidence" value="ECO:0007669"/>
    <property type="project" value="TreeGrafter"/>
</dbReference>
<keyword evidence="3" id="KW-0813">Transport</keyword>
<comment type="caution">
    <text evidence="12">The sequence shown here is derived from an EMBL/GenBank/DDBJ whole genome shotgun (WGS) entry which is preliminary data.</text>
</comment>
<dbReference type="InterPro" id="IPR058533">
    <property type="entry name" value="Cation_efflux_TM"/>
</dbReference>
<dbReference type="NCBIfam" id="TIGR01297">
    <property type="entry name" value="CDF"/>
    <property type="match status" value="1"/>
</dbReference>
<dbReference type="GO" id="GO:0015093">
    <property type="term" value="F:ferrous iron transmembrane transporter activity"/>
    <property type="evidence" value="ECO:0007669"/>
    <property type="project" value="TreeGrafter"/>
</dbReference>
<keyword evidence="6" id="KW-0864">Zinc transport</keyword>
<dbReference type="PANTHER" id="PTHR43840:SF15">
    <property type="entry name" value="MITOCHONDRIAL METAL TRANSPORTER 1-RELATED"/>
    <property type="match status" value="1"/>
</dbReference>
<keyword evidence="8 9" id="KW-0472">Membrane</keyword>
<gene>
    <name evidence="12" type="ORF">WB794_10185</name>
</gene>
<dbReference type="Pfam" id="PF16916">
    <property type="entry name" value="ZT_dimer"/>
    <property type="match status" value="1"/>
</dbReference>
<evidence type="ECO:0000313" key="12">
    <source>
        <dbReference type="EMBL" id="MEJ1250038.1"/>
    </source>
</evidence>
<evidence type="ECO:0000256" key="2">
    <source>
        <dbReference type="ARBA" id="ARBA00010212"/>
    </source>
</evidence>
<evidence type="ECO:0000256" key="4">
    <source>
        <dbReference type="ARBA" id="ARBA00022496"/>
    </source>
</evidence>
<evidence type="ECO:0000313" key="13">
    <source>
        <dbReference type="Proteomes" id="UP001364472"/>
    </source>
</evidence>
<feature type="domain" description="Cation efflux protein transmembrane" evidence="10">
    <location>
        <begin position="1"/>
        <end position="119"/>
    </location>
</feature>
<keyword evidence="4" id="KW-0410">Iron transport</keyword>
<evidence type="ECO:0000256" key="1">
    <source>
        <dbReference type="ARBA" id="ARBA00004141"/>
    </source>
</evidence>
<dbReference type="InterPro" id="IPR027469">
    <property type="entry name" value="Cation_efflux_TMD_sf"/>
</dbReference>
<feature type="domain" description="Cation efflux protein cytoplasmic" evidence="11">
    <location>
        <begin position="123"/>
        <end position="201"/>
    </location>
</feature>
<dbReference type="InterPro" id="IPR036837">
    <property type="entry name" value="Cation_efflux_CTD_sf"/>
</dbReference>
<reference evidence="12 13" key="1">
    <citation type="journal article" date="2016" name="Antonie Van Leeuwenhoek">
        <title>Denitratimonas tolerans gen. nov., sp. nov., a denitrifying bacterium isolated from a bioreactor for tannery wastewater treatment.</title>
        <authorList>
            <person name="Han S.I."/>
            <person name="Kim J.O."/>
            <person name="Lee Y.R."/>
            <person name="Ekpeghere K.I."/>
            <person name="Koh S.C."/>
            <person name="Whang K.S."/>
        </authorList>
    </citation>
    <scope>NUCLEOTIDE SEQUENCE [LARGE SCALE GENOMIC DNA]</scope>
    <source>
        <strain evidence="12 13">KACC 17565</strain>
    </source>
</reference>
<keyword evidence="13" id="KW-1185">Reference proteome</keyword>
<keyword evidence="4" id="KW-0408">Iron</keyword>
<protein>
    <submittedName>
        <fullName evidence="12">Cation diffusion facilitator family transporter</fullName>
    </submittedName>
</protein>
<dbReference type="InterPro" id="IPR027470">
    <property type="entry name" value="Cation_efflux_CTD"/>
</dbReference>
<feature type="transmembrane region" description="Helical" evidence="9">
    <location>
        <begin position="93"/>
        <end position="111"/>
    </location>
</feature>
<organism evidence="12 13">
    <name type="scientific">Denitratimonas tolerans</name>
    <dbReference type="NCBI Taxonomy" id="1338420"/>
    <lineage>
        <taxon>Bacteria</taxon>
        <taxon>Pseudomonadati</taxon>
        <taxon>Pseudomonadota</taxon>
        <taxon>Gammaproteobacteria</taxon>
        <taxon>Lysobacterales</taxon>
        <taxon>Lysobacteraceae</taxon>
        <taxon>Denitratimonas</taxon>
    </lineage>
</organism>
<dbReference type="GO" id="GO:0006882">
    <property type="term" value="P:intracellular zinc ion homeostasis"/>
    <property type="evidence" value="ECO:0007669"/>
    <property type="project" value="TreeGrafter"/>
</dbReference>
<keyword evidence="7 9" id="KW-1133">Transmembrane helix</keyword>
<comment type="subcellular location">
    <subcellularLocation>
        <location evidence="1">Membrane</location>
        <topology evidence="1">Multi-pass membrane protein</topology>
    </subcellularLocation>
</comment>
<proteinExistence type="inferred from homology"/>
<name>A0AAW9R8B2_9GAMM</name>
<keyword evidence="6" id="KW-0862">Zinc</keyword>
<sequence length="213" mass="23086">MIFVSAASIIYLGIDRLLNPPPLGSLGIGLAVSIMAAVLNGIVGRILIKVGTRHRSITLRADGKHLMADVYTSVGVVVGLGLAWLTGWNWLDPVIAILVGVNILVVGYRLMSESASGLMDATLSPEDNARIQAILDAHAEPGRIEFHAVRTRESGARQFMEMHMLVPGDWTVLRGHDAMEDLVEKIVAEFPAMRVTGHLEPVSDPRSYEDMAL</sequence>
<dbReference type="Gene3D" id="3.30.70.1350">
    <property type="entry name" value="Cation efflux protein, cytoplasmic domain"/>
    <property type="match status" value="1"/>
</dbReference>
<accession>A0AAW9R8B2</accession>
<dbReference type="Gene3D" id="1.20.1510.10">
    <property type="entry name" value="Cation efflux protein transmembrane domain"/>
    <property type="match status" value="1"/>
</dbReference>
<comment type="similarity">
    <text evidence="2">Belongs to the cation diffusion facilitator (CDF) transporter (TC 2.A.4) family. FieF subfamily.</text>
</comment>